<organism evidence="16 17">
    <name type="scientific">Persephonella hydrogeniphila</name>
    <dbReference type="NCBI Taxonomy" id="198703"/>
    <lineage>
        <taxon>Bacteria</taxon>
        <taxon>Pseudomonadati</taxon>
        <taxon>Aquificota</taxon>
        <taxon>Aquificia</taxon>
        <taxon>Aquificales</taxon>
        <taxon>Hydrogenothermaceae</taxon>
        <taxon>Persephonella</taxon>
    </lineage>
</organism>
<dbReference type="OrthoDB" id="9772811at2"/>
<keyword evidence="6 14" id="KW-0732">Signal</keyword>
<feature type="domain" description="Cytochrome c" evidence="15">
    <location>
        <begin position="204"/>
        <end position="316"/>
    </location>
</feature>
<dbReference type="SUPFAM" id="SSF46626">
    <property type="entry name" value="Cytochrome c"/>
    <property type="match status" value="2"/>
</dbReference>
<evidence type="ECO:0000256" key="13">
    <source>
        <dbReference type="SAM" id="MobiDB-lite"/>
    </source>
</evidence>
<dbReference type="InterPro" id="IPR009056">
    <property type="entry name" value="Cyt_c-like_dom"/>
</dbReference>
<feature type="binding site" description="covalent" evidence="11">
    <location>
        <position position="221"/>
    </location>
    <ligand>
        <name>heme c</name>
        <dbReference type="ChEBI" id="CHEBI:61717"/>
        <label>2</label>
    </ligand>
</feature>
<evidence type="ECO:0000313" key="17">
    <source>
        <dbReference type="Proteomes" id="UP000219036"/>
    </source>
</evidence>
<evidence type="ECO:0000256" key="5">
    <source>
        <dbReference type="ARBA" id="ARBA00022723"/>
    </source>
</evidence>
<keyword evidence="3 16" id="KW-0575">Peroxidase</keyword>
<keyword evidence="7" id="KW-0574">Periplasm</keyword>
<dbReference type="InterPro" id="IPR026259">
    <property type="entry name" value="MauG/Cytc_peroxidase"/>
</dbReference>
<evidence type="ECO:0000256" key="10">
    <source>
        <dbReference type="ARBA" id="ARBA00023004"/>
    </source>
</evidence>
<dbReference type="GO" id="GO:0020037">
    <property type="term" value="F:heme binding"/>
    <property type="evidence" value="ECO:0007669"/>
    <property type="project" value="InterPro"/>
</dbReference>
<accession>A0A285NM35</accession>
<evidence type="ECO:0000256" key="1">
    <source>
        <dbReference type="ARBA" id="ARBA00004418"/>
    </source>
</evidence>
<evidence type="ECO:0000256" key="7">
    <source>
        <dbReference type="ARBA" id="ARBA00022764"/>
    </source>
</evidence>
<feature type="binding site" description="covalent" evidence="11">
    <location>
        <position position="218"/>
    </location>
    <ligand>
        <name>heme c</name>
        <dbReference type="ChEBI" id="CHEBI:61717"/>
        <label>2</label>
    </ligand>
</feature>
<dbReference type="EMBL" id="OBEI01000010">
    <property type="protein sequence ID" value="SNZ10288.1"/>
    <property type="molecule type" value="Genomic_DNA"/>
</dbReference>
<keyword evidence="10 12" id="KW-0408">Iron</keyword>
<evidence type="ECO:0000313" key="16">
    <source>
        <dbReference type="EMBL" id="SNZ10288.1"/>
    </source>
</evidence>
<comment type="cofactor">
    <cofactor evidence="11">
        <name>heme</name>
        <dbReference type="ChEBI" id="CHEBI:30413"/>
    </cofactor>
    <text evidence="11">Binds 2 heme groups.</text>
</comment>
<evidence type="ECO:0000256" key="12">
    <source>
        <dbReference type="PIRSR" id="PIRSR000294-2"/>
    </source>
</evidence>
<feature type="binding site" description="covalent" evidence="11">
    <location>
        <position position="76"/>
    </location>
    <ligand>
        <name>heme c</name>
        <dbReference type="ChEBI" id="CHEBI:61717"/>
        <label>1</label>
    </ligand>
</feature>
<feature type="compositionally biased region" description="Basic and acidic residues" evidence="13">
    <location>
        <begin position="335"/>
        <end position="345"/>
    </location>
</feature>
<evidence type="ECO:0000259" key="15">
    <source>
        <dbReference type="PROSITE" id="PS51007"/>
    </source>
</evidence>
<comment type="subcellular location">
    <subcellularLocation>
        <location evidence="1">Periplasm</location>
    </subcellularLocation>
</comment>
<feature type="binding site" description="axial binding residue" evidence="12">
    <location>
        <position position="222"/>
    </location>
    <ligand>
        <name>heme c</name>
        <dbReference type="ChEBI" id="CHEBI:61717"/>
        <label>2</label>
    </ligand>
    <ligandPart>
        <name>Fe</name>
        <dbReference type="ChEBI" id="CHEBI:18248"/>
    </ligandPart>
</feature>
<evidence type="ECO:0000256" key="9">
    <source>
        <dbReference type="ARBA" id="ARBA00023002"/>
    </source>
</evidence>
<dbReference type="PANTHER" id="PTHR30600:SF7">
    <property type="entry name" value="CYTOCHROME C PEROXIDASE-RELATED"/>
    <property type="match status" value="1"/>
</dbReference>
<keyword evidence="8" id="KW-0249">Electron transport</keyword>
<feature type="binding site" description="covalent" evidence="11">
    <location>
        <position position="73"/>
    </location>
    <ligand>
        <name>heme c</name>
        <dbReference type="ChEBI" id="CHEBI:61717"/>
        <label>1</label>
    </ligand>
</feature>
<comment type="PTM">
    <text evidence="11">Binds 2 heme groups per subunit.</text>
</comment>
<dbReference type="PROSITE" id="PS51007">
    <property type="entry name" value="CYTC"/>
    <property type="match status" value="2"/>
</dbReference>
<dbReference type="PIRSF" id="PIRSF000294">
    <property type="entry name" value="Cytochrome-c_peroxidase"/>
    <property type="match status" value="1"/>
</dbReference>
<evidence type="ECO:0000256" key="6">
    <source>
        <dbReference type="ARBA" id="ARBA00022729"/>
    </source>
</evidence>
<feature type="binding site" description="axial binding residue" evidence="12">
    <location>
        <position position="291"/>
    </location>
    <ligand>
        <name>heme c</name>
        <dbReference type="ChEBI" id="CHEBI:61717"/>
        <label>2</label>
    </ligand>
    <ligandPart>
        <name>Fe</name>
        <dbReference type="ChEBI" id="CHEBI:18248"/>
    </ligandPart>
</feature>
<dbReference type="Pfam" id="PF03150">
    <property type="entry name" value="CCP_MauG"/>
    <property type="match status" value="1"/>
</dbReference>
<sequence length="345" mass="38058">MKKIKVALLSVAVAATSAVASDADLLNKAKNYFKPLPKEIPAPKDNPTTPEKVELGKKLYYDPRLSLSGVISCNTCHNLATFGVDGVETALGHEFKTGGRNSPTVLNAGFHIAQFWDGRAKTLEDQAKGPILAHVEMAMPNPEFVVLKLQTIPGYVEEFKKVFGGDNPLTYDNIAKAIAAFERTLVTPSRFDKFLNGDTNALTKKEKEGLKLFIDKGCASCHNGVAVGGQMFAKFGIVKPYPTPDFGRYKVTKKEEDRYVFKVPSLRNIEMTYPYFHDGSVWDLKEAVRIMGETQLGIKLTHDEIDKIVAFLKSLTGEIPESARTMPVLPASSKDTPKPRLKIHD</sequence>
<evidence type="ECO:0000256" key="8">
    <source>
        <dbReference type="ARBA" id="ARBA00022982"/>
    </source>
</evidence>
<dbReference type="GO" id="GO:0004130">
    <property type="term" value="F:cytochrome-c peroxidase activity"/>
    <property type="evidence" value="ECO:0007669"/>
    <property type="project" value="TreeGrafter"/>
</dbReference>
<dbReference type="InterPro" id="IPR051395">
    <property type="entry name" value="Cytochrome_c_Peroxidase/MauG"/>
</dbReference>
<reference evidence="17" key="1">
    <citation type="submission" date="2017-09" db="EMBL/GenBank/DDBJ databases">
        <authorList>
            <person name="Varghese N."/>
            <person name="Submissions S."/>
        </authorList>
    </citation>
    <scope>NUCLEOTIDE SEQUENCE [LARGE SCALE GENOMIC DNA]</scope>
    <source>
        <strain evidence="17">DSM 15103</strain>
    </source>
</reference>
<dbReference type="InterPro" id="IPR036909">
    <property type="entry name" value="Cyt_c-like_dom_sf"/>
</dbReference>
<feature type="domain" description="Cytochrome c" evidence="15">
    <location>
        <begin position="51"/>
        <end position="160"/>
    </location>
</feature>
<gene>
    <name evidence="16" type="ORF">SAMN06265182_1804</name>
</gene>
<keyword evidence="5 12" id="KW-0479">Metal-binding</keyword>
<evidence type="ECO:0000256" key="3">
    <source>
        <dbReference type="ARBA" id="ARBA00022559"/>
    </source>
</evidence>
<protein>
    <submittedName>
        <fullName evidence="16">Cytochrome c peroxidase</fullName>
    </submittedName>
</protein>
<proteinExistence type="predicted"/>
<feature type="binding site" description="axial binding residue" evidence="12">
    <location>
        <position position="77"/>
    </location>
    <ligand>
        <name>heme c</name>
        <dbReference type="ChEBI" id="CHEBI:61717"/>
        <label>1</label>
    </ligand>
    <ligandPart>
        <name>Fe</name>
        <dbReference type="ChEBI" id="CHEBI:18248"/>
    </ligandPart>
</feature>
<evidence type="ECO:0000256" key="14">
    <source>
        <dbReference type="SAM" id="SignalP"/>
    </source>
</evidence>
<feature type="signal peptide" evidence="14">
    <location>
        <begin position="1"/>
        <end position="20"/>
    </location>
</feature>
<evidence type="ECO:0000256" key="11">
    <source>
        <dbReference type="PIRSR" id="PIRSR000294-1"/>
    </source>
</evidence>
<keyword evidence="17" id="KW-1185">Reference proteome</keyword>
<keyword evidence="4 11" id="KW-0349">Heme</keyword>
<keyword evidence="9" id="KW-0560">Oxidoreductase</keyword>
<dbReference type="Gene3D" id="1.10.760.10">
    <property type="entry name" value="Cytochrome c-like domain"/>
    <property type="match status" value="2"/>
</dbReference>
<evidence type="ECO:0000256" key="4">
    <source>
        <dbReference type="ARBA" id="ARBA00022617"/>
    </source>
</evidence>
<dbReference type="GO" id="GO:0009055">
    <property type="term" value="F:electron transfer activity"/>
    <property type="evidence" value="ECO:0007669"/>
    <property type="project" value="InterPro"/>
</dbReference>
<name>A0A285NM35_9AQUI</name>
<dbReference type="RefSeq" id="WP_097000960.1">
    <property type="nucleotide sequence ID" value="NZ_OBEI01000010.1"/>
</dbReference>
<dbReference type="Proteomes" id="UP000219036">
    <property type="component" value="Unassembled WGS sequence"/>
</dbReference>
<dbReference type="InterPro" id="IPR004852">
    <property type="entry name" value="Di-haem_cyt_c_peroxidsae"/>
</dbReference>
<feature type="region of interest" description="Disordered" evidence="13">
    <location>
        <begin position="326"/>
        <end position="345"/>
    </location>
</feature>
<dbReference type="GO" id="GO:0046872">
    <property type="term" value="F:metal ion binding"/>
    <property type="evidence" value="ECO:0007669"/>
    <property type="project" value="UniProtKB-KW"/>
</dbReference>
<dbReference type="AlphaFoldDB" id="A0A285NM35"/>
<feature type="binding site" description="axial binding residue" evidence="12">
    <location>
        <position position="93"/>
    </location>
    <ligand>
        <name>heme c</name>
        <dbReference type="ChEBI" id="CHEBI:61717"/>
        <label>1</label>
    </ligand>
    <ligandPart>
        <name>Fe</name>
        <dbReference type="ChEBI" id="CHEBI:18248"/>
    </ligandPart>
</feature>
<dbReference type="Pfam" id="PF00034">
    <property type="entry name" value="Cytochrom_C"/>
    <property type="match status" value="1"/>
</dbReference>
<feature type="chain" id="PRO_5012922239" evidence="14">
    <location>
        <begin position="21"/>
        <end position="345"/>
    </location>
</feature>
<dbReference type="PANTHER" id="PTHR30600">
    <property type="entry name" value="CYTOCHROME C PEROXIDASE-RELATED"/>
    <property type="match status" value="1"/>
</dbReference>
<evidence type="ECO:0000256" key="2">
    <source>
        <dbReference type="ARBA" id="ARBA00022448"/>
    </source>
</evidence>
<dbReference type="GO" id="GO:0042597">
    <property type="term" value="C:periplasmic space"/>
    <property type="evidence" value="ECO:0007669"/>
    <property type="project" value="UniProtKB-SubCell"/>
</dbReference>
<dbReference type="FunFam" id="1.10.760.10:FF:000004">
    <property type="entry name" value="Cytochrome c peroxidase"/>
    <property type="match status" value="1"/>
</dbReference>
<keyword evidence="2" id="KW-0813">Transport</keyword>